<keyword evidence="3" id="KW-1185">Reference proteome</keyword>
<dbReference type="InterPro" id="IPR010448">
    <property type="entry name" value="Torsin"/>
</dbReference>
<proteinExistence type="inferred from homology"/>
<organism evidence="2 3">
    <name type="scientific">Chlorella ohadii</name>
    <dbReference type="NCBI Taxonomy" id="2649997"/>
    <lineage>
        <taxon>Eukaryota</taxon>
        <taxon>Viridiplantae</taxon>
        <taxon>Chlorophyta</taxon>
        <taxon>core chlorophytes</taxon>
        <taxon>Trebouxiophyceae</taxon>
        <taxon>Chlorellales</taxon>
        <taxon>Chlorellaceae</taxon>
        <taxon>Chlorella clade</taxon>
        <taxon>Chlorella</taxon>
    </lineage>
</organism>
<accession>A0AAD5H3S7</accession>
<dbReference type="AlphaFoldDB" id="A0AAD5H3S7"/>
<comment type="caution">
    <text evidence="2">The sequence shown here is derived from an EMBL/GenBank/DDBJ whole genome shotgun (WGS) entry which is preliminary data.</text>
</comment>
<evidence type="ECO:0008006" key="4">
    <source>
        <dbReference type="Google" id="ProtNLM"/>
    </source>
</evidence>
<dbReference type="PANTHER" id="PTHR10760">
    <property type="entry name" value="TORSIN"/>
    <property type="match status" value="1"/>
</dbReference>
<dbReference type="Proteomes" id="UP001205105">
    <property type="component" value="Unassembled WGS sequence"/>
</dbReference>
<reference evidence="2" key="1">
    <citation type="submission" date="2020-11" db="EMBL/GenBank/DDBJ databases">
        <title>Chlorella ohadii genome sequencing and assembly.</title>
        <authorList>
            <person name="Murik O."/>
            <person name="Treves H."/>
            <person name="Kedem I."/>
            <person name="Shotland Y."/>
            <person name="Kaplan A."/>
        </authorList>
    </citation>
    <scope>NUCLEOTIDE SEQUENCE</scope>
    <source>
        <strain evidence="2">1</strain>
    </source>
</reference>
<dbReference type="PANTHER" id="PTHR10760:SF2">
    <property type="entry name" value="LD13476P-RELATED"/>
    <property type="match status" value="1"/>
</dbReference>
<protein>
    <recommendedName>
        <fullName evidence="4">AAA+ ATPase domain-containing protein</fullName>
    </recommendedName>
</protein>
<dbReference type="Pfam" id="PF06309">
    <property type="entry name" value="Torsin"/>
    <property type="match status" value="1"/>
</dbReference>
<sequence>MGAFYSLIAGNINYAPGACERLEPFLSSRILGQDMALRQISDAICDHLAQPEPARPLVLSLHGPPGVGKSMFHLLAAHALYNRQPDRPGLRCPGLDCAGYKVLYGMDYTADERAAQHSALRAALLDHVRHAPESLLVIEEYDKLDCPMRGFFRQLLENGATANATLNKAIVVLESNLGYTNLHDLLLRAGDRSKIAPEEAQRVLKDMVFSRWLAEGCEDRSDTMKMVGMVSFFLPFFPLERRHIRQLFHMRLAERAAELQKSRLGALQWDDSVIDFLTEKARLTMLWPIPRHGCRSLAGGDMGSLAGIACHLSLGSGGSCGLHVIGWVSRTVWRGWSLSL</sequence>
<comment type="similarity">
    <text evidence="1">Belongs to the ClpA/ClpB family. Torsin subfamily.</text>
</comment>
<dbReference type="GO" id="GO:0005737">
    <property type="term" value="C:cytoplasm"/>
    <property type="evidence" value="ECO:0007669"/>
    <property type="project" value="UniProtKB-ARBA"/>
</dbReference>
<name>A0AAD5H3S7_9CHLO</name>
<evidence type="ECO:0000313" key="3">
    <source>
        <dbReference type="Proteomes" id="UP001205105"/>
    </source>
</evidence>
<evidence type="ECO:0000313" key="2">
    <source>
        <dbReference type="EMBL" id="KAI7838342.1"/>
    </source>
</evidence>
<dbReference type="EMBL" id="JADXDR010000129">
    <property type="protein sequence ID" value="KAI7838342.1"/>
    <property type="molecule type" value="Genomic_DNA"/>
</dbReference>
<dbReference type="GO" id="GO:0016887">
    <property type="term" value="F:ATP hydrolysis activity"/>
    <property type="evidence" value="ECO:0007669"/>
    <property type="project" value="InterPro"/>
</dbReference>
<evidence type="ECO:0000256" key="1">
    <source>
        <dbReference type="ARBA" id="ARBA00006235"/>
    </source>
</evidence>
<dbReference type="SUPFAM" id="SSF52540">
    <property type="entry name" value="P-loop containing nucleoside triphosphate hydrolases"/>
    <property type="match status" value="1"/>
</dbReference>
<dbReference type="Gene3D" id="3.40.50.300">
    <property type="entry name" value="P-loop containing nucleotide triphosphate hydrolases"/>
    <property type="match status" value="1"/>
</dbReference>
<dbReference type="GO" id="GO:0005524">
    <property type="term" value="F:ATP binding"/>
    <property type="evidence" value="ECO:0007669"/>
    <property type="project" value="InterPro"/>
</dbReference>
<dbReference type="InterPro" id="IPR027417">
    <property type="entry name" value="P-loop_NTPase"/>
</dbReference>
<gene>
    <name evidence="2" type="ORF">COHA_007910</name>
</gene>